<dbReference type="EMBL" id="JANFNH010000015">
    <property type="protein sequence ID" value="MCQ4043369.1"/>
    <property type="molecule type" value="Genomic_DNA"/>
</dbReference>
<evidence type="ECO:0000313" key="1">
    <source>
        <dbReference type="EMBL" id="MCQ4043369.1"/>
    </source>
</evidence>
<dbReference type="RefSeq" id="WP_255928416.1">
    <property type="nucleotide sequence ID" value="NZ_JANFNH010000015.1"/>
</dbReference>
<sequence>MSAAVWAEGYFKKDPISDGRTSPRSYRLTYGDTDQSFYQARRALLAMARVVSTLNLTPTERHAWRSWYTLANHRATIKRLHEGKVFEFGISSNGRQIIFRITPTVDQERAQVARRYIKYHCDRCCALIDISALNRKPCVLTDLFGNNVEVATELVCKDETACRARRCQRESEAQRRKLL</sequence>
<evidence type="ECO:0000313" key="2">
    <source>
        <dbReference type="Proteomes" id="UP001206206"/>
    </source>
</evidence>
<accession>A0ABT1PDC7</accession>
<keyword evidence="2" id="KW-1185">Reference proteome</keyword>
<protein>
    <submittedName>
        <fullName evidence="1">LssY C-terminal domain-containing protein</fullName>
    </submittedName>
</protein>
<organism evidence="1 2">
    <name type="scientific">Streptantibioticus rubrisoli</name>
    <dbReference type="NCBI Taxonomy" id="1387313"/>
    <lineage>
        <taxon>Bacteria</taxon>
        <taxon>Bacillati</taxon>
        <taxon>Actinomycetota</taxon>
        <taxon>Actinomycetes</taxon>
        <taxon>Kitasatosporales</taxon>
        <taxon>Streptomycetaceae</taxon>
        <taxon>Streptantibioticus</taxon>
    </lineage>
</organism>
<reference evidence="1 2" key="1">
    <citation type="submission" date="2022-06" db="EMBL/GenBank/DDBJ databases">
        <title>Draft genome sequence of type strain Streptomyces rubrisoli DSM 42083.</title>
        <authorList>
            <person name="Duangmal K."/>
            <person name="Klaysubun C."/>
        </authorList>
    </citation>
    <scope>NUCLEOTIDE SEQUENCE [LARGE SCALE GENOMIC DNA]</scope>
    <source>
        <strain evidence="1 2">DSM 42083</strain>
    </source>
</reference>
<dbReference type="Proteomes" id="UP001206206">
    <property type="component" value="Unassembled WGS sequence"/>
</dbReference>
<comment type="caution">
    <text evidence="1">The sequence shown here is derived from an EMBL/GenBank/DDBJ whole genome shotgun (WGS) entry which is preliminary data.</text>
</comment>
<proteinExistence type="predicted"/>
<gene>
    <name evidence="1" type="ORF">NON19_15385</name>
</gene>
<name>A0ABT1PDC7_9ACTN</name>